<protein>
    <submittedName>
        <fullName evidence="10">Drug/Metabolite Transporter (DMT) Superfamily</fullName>
    </submittedName>
</protein>
<dbReference type="SUPFAM" id="SSF103481">
    <property type="entry name" value="Multidrug resistance efflux transporter EmrE"/>
    <property type="match status" value="1"/>
</dbReference>
<dbReference type="InterPro" id="IPR013657">
    <property type="entry name" value="SCL35B1-4/HUT1"/>
</dbReference>
<feature type="transmembrane region" description="Helical" evidence="9">
    <location>
        <begin position="200"/>
        <end position="223"/>
    </location>
</feature>
<accession>A0A1W0A9D5</accession>
<feature type="transmembrane region" description="Helical" evidence="9">
    <location>
        <begin position="131"/>
        <end position="150"/>
    </location>
</feature>
<evidence type="ECO:0000256" key="8">
    <source>
        <dbReference type="SAM" id="MobiDB-lite"/>
    </source>
</evidence>
<dbReference type="GO" id="GO:0005459">
    <property type="term" value="F:UDP-galactose transmembrane transporter activity"/>
    <property type="evidence" value="ECO:0007669"/>
    <property type="project" value="TreeGrafter"/>
</dbReference>
<dbReference type="EMBL" id="JNBS01000322">
    <property type="protein sequence ID" value="OQS06620.1"/>
    <property type="molecule type" value="Genomic_DNA"/>
</dbReference>
<keyword evidence="11" id="KW-1185">Reference proteome</keyword>
<comment type="similarity">
    <text evidence="2">Belongs to the nucleotide-sugar transporter family. SLC35B subfamily.</text>
</comment>
<feature type="transmembrane region" description="Helical" evidence="9">
    <location>
        <begin position="46"/>
        <end position="67"/>
    </location>
</feature>
<comment type="caution">
    <text evidence="10">The sequence shown here is derived from an EMBL/GenBank/DDBJ whole genome shotgun (WGS) entry which is preliminary data.</text>
</comment>
<feature type="transmembrane region" description="Helical" evidence="9">
    <location>
        <begin position="79"/>
        <end position="100"/>
    </location>
</feature>
<feature type="transmembrane region" description="Helical" evidence="9">
    <location>
        <begin position="235"/>
        <end position="256"/>
    </location>
</feature>
<reference evidence="10 11" key="1">
    <citation type="journal article" date="2014" name="Genome Biol. Evol.">
        <title>The secreted proteins of Achlya hypogyna and Thraustotheca clavata identify the ancestral oomycete secretome and reveal gene acquisitions by horizontal gene transfer.</title>
        <authorList>
            <person name="Misner I."/>
            <person name="Blouin N."/>
            <person name="Leonard G."/>
            <person name="Richards T.A."/>
            <person name="Lane C.E."/>
        </authorList>
    </citation>
    <scope>NUCLEOTIDE SEQUENCE [LARGE SCALE GENOMIC DNA]</scope>
    <source>
        <strain evidence="10 11">ATCC 34112</strain>
    </source>
</reference>
<dbReference type="GO" id="GO:0005460">
    <property type="term" value="F:UDP-glucose transmembrane transporter activity"/>
    <property type="evidence" value="ECO:0007669"/>
    <property type="project" value="TreeGrafter"/>
</dbReference>
<dbReference type="PANTHER" id="PTHR10778:SF10">
    <property type="entry name" value="SOLUTE CARRIER FAMILY 35 MEMBER B1"/>
    <property type="match status" value="1"/>
</dbReference>
<dbReference type="OrthoDB" id="78344at2759"/>
<comment type="subcellular location">
    <subcellularLocation>
        <location evidence="1">Endoplasmic reticulum membrane</location>
        <topology evidence="1">Multi-pass membrane protein</topology>
    </subcellularLocation>
</comment>
<keyword evidence="6 9" id="KW-1133">Transmembrane helix</keyword>
<dbReference type="InterPro" id="IPR037185">
    <property type="entry name" value="EmrE-like"/>
</dbReference>
<organism evidence="10 11">
    <name type="scientific">Thraustotheca clavata</name>
    <dbReference type="NCBI Taxonomy" id="74557"/>
    <lineage>
        <taxon>Eukaryota</taxon>
        <taxon>Sar</taxon>
        <taxon>Stramenopiles</taxon>
        <taxon>Oomycota</taxon>
        <taxon>Saprolegniomycetes</taxon>
        <taxon>Saprolegniales</taxon>
        <taxon>Achlyaceae</taxon>
        <taxon>Thraustotheca</taxon>
    </lineage>
</organism>
<dbReference type="AlphaFoldDB" id="A0A1W0A9D5"/>
<dbReference type="PANTHER" id="PTHR10778">
    <property type="entry name" value="SOLUTE CARRIER FAMILY 35 MEMBER B"/>
    <property type="match status" value="1"/>
</dbReference>
<feature type="compositionally biased region" description="Acidic residues" evidence="8">
    <location>
        <begin position="330"/>
        <end position="340"/>
    </location>
</feature>
<name>A0A1W0A9D5_9STRA</name>
<evidence type="ECO:0000256" key="3">
    <source>
        <dbReference type="ARBA" id="ARBA00022448"/>
    </source>
</evidence>
<keyword evidence="4 9" id="KW-0812">Transmembrane</keyword>
<gene>
    <name evidence="10" type="ORF">THRCLA_01340</name>
</gene>
<keyword evidence="7 9" id="KW-0472">Membrane</keyword>
<dbReference type="Pfam" id="PF08449">
    <property type="entry name" value="UAA"/>
    <property type="match status" value="1"/>
</dbReference>
<evidence type="ECO:0000256" key="6">
    <source>
        <dbReference type="ARBA" id="ARBA00022989"/>
    </source>
</evidence>
<evidence type="ECO:0000256" key="1">
    <source>
        <dbReference type="ARBA" id="ARBA00004477"/>
    </source>
</evidence>
<dbReference type="GO" id="GO:0005789">
    <property type="term" value="C:endoplasmic reticulum membrane"/>
    <property type="evidence" value="ECO:0007669"/>
    <property type="project" value="UniProtKB-SubCell"/>
</dbReference>
<evidence type="ECO:0000256" key="2">
    <source>
        <dbReference type="ARBA" id="ARBA00010694"/>
    </source>
</evidence>
<proteinExistence type="inferred from homology"/>
<evidence type="ECO:0000313" key="10">
    <source>
        <dbReference type="EMBL" id="OQS06620.1"/>
    </source>
</evidence>
<evidence type="ECO:0000256" key="7">
    <source>
        <dbReference type="ARBA" id="ARBA00023136"/>
    </source>
</evidence>
<dbReference type="GO" id="GO:0000139">
    <property type="term" value="C:Golgi membrane"/>
    <property type="evidence" value="ECO:0007669"/>
    <property type="project" value="TreeGrafter"/>
</dbReference>
<evidence type="ECO:0000256" key="4">
    <source>
        <dbReference type="ARBA" id="ARBA00022692"/>
    </source>
</evidence>
<keyword evidence="3" id="KW-0813">Transport</keyword>
<keyword evidence="5" id="KW-0256">Endoplasmic reticulum</keyword>
<sequence length="369" mass="40275">MPETKSTAPNRSTLMLIYCFLGVMATFTLNGVLLEKLTTKHEVGEMTLTFVSCSIFAGVAQVLRYICKEPTSKMPLPKYLILASLTFASTIASIYALRYVSFITRILGKSCKSIPVMVLGLCYGKRYVFKKCFSVVLLSLGVAYFLYGTYEQSHPHQSKQEHLGLGFGCFLLLVSLLCDGATGAMEDKVIEVYNIHAFELMFYLSLFKALYALVGIIVCGELSTVPATVPHLGNLFLLSLTGASGQACLFVTLRAFGALTTSIIGTMRKVVSIVLSAVLFNHTLDGDQKLGLVIAFVAIGLNWLPNSKASRSNPMPTEKDEVDSLLSDTTGDEEDDESGEDSCILTVEECHKLDAVVEWEKQSSVIMVA</sequence>
<feature type="region of interest" description="Disordered" evidence="8">
    <location>
        <begin position="310"/>
        <end position="341"/>
    </location>
</feature>
<evidence type="ECO:0000256" key="5">
    <source>
        <dbReference type="ARBA" id="ARBA00022824"/>
    </source>
</evidence>
<dbReference type="Proteomes" id="UP000243217">
    <property type="component" value="Unassembled WGS sequence"/>
</dbReference>
<evidence type="ECO:0000313" key="11">
    <source>
        <dbReference type="Proteomes" id="UP000243217"/>
    </source>
</evidence>
<evidence type="ECO:0000256" key="9">
    <source>
        <dbReference type="SAM" id="Phobius"/>
    </source>
</evidence>
<feature type="transmembrane region" description="Helical" evidence="9">
    <location>
        <begin position="12"/>
        <end position="34"/>
    </location>
</feature>
<feature type="transmembrane region" description="Helical" evidence="9">
    <location>
        <begin position="162"/>
        <end position="179"/>
    </location>
</feature>